<sequence>MNRRERRANAGAKLQSLIQKEIEKKGEKAFGDDQEEKEYKYLSEEYEEEGQQDITDSDFEETDSEDEFEDEEMSQRLEEIIRQAEKAKVSPSLLFMFVLGQLIR</sequence>
<feature type="region of interest" description="Disordered" evidence="1">
    <location>
        <begin position="44"/>
        <end position="70"/>
    </location>
</feature>
<dbReference type="Proteomes" id="UP000188320">
    <property type="component" value="Unassembled WGS sequence"/>
</dbReference>
<gene>
    <name evidence="4" type="ORF">AX774_g3375</name>
    <name evidence="3" type="ORF">AX774_g7727</name>
</gene>
<protein>
    <recommendedName>
        <fullName evidence="2">Vps72/YL1 N-terminal domain-containing protein</fullName>
    </recommendedName>
</protein>
<keyword evidence="5" id="KW-1185">Reference proteome</keyword>
<comment type="caution">
    <text evidence="4">The sequence shown here is derived from an EMBL/GenBank/DDBJ whole genome shotgun (WGS) entry which is preliminary data.</text>
</comment>
<evidence type="ECO:0000256" key="1">
    <source>
        <dbReference type="SAM" id="MobiDB-lite"/>
    </source>
</evidence>
<name>A0A1R1PQE1_ZANCU</name>
<proteinExistence type="predicted"/>
<evidence type="ECO:0000259" key="2">
    <source>
        <dbReference type="Pfam" id="PF05764"/>
    </source>
</evidence>
<dbReference type="AlphaFoldDB" id="A0A1R1PQE1"/>
<dbReference type="Pfam" id="PF05764">
    <property type="entry name" value="YL1"/>
    <property type="match status" value="1"/>
</dbReference>
<dbReference type="EMBL" id="LSSK01001746">
    <property type="protein sequence ID" value="OMH78877.1"/>
    <property type="molecule type" value="Genomic_DNA"/>
</dbReference>
<reference evidence="5" key="1">
    <citation type="submission" date="2017-01" db="EMBL/GenBank/DDBJ databases">
        <authorList>
            <person name="Wang Y."/>
            <person name="White M."/>
            <person name="Kvist S."/>
            <person name="Moncalvo J.-M."/>
        </authorList>
    </citation>
    <scope>NUCLEOTIDE SEQUENCE [LARGE SCALE GENOMIC DNA]</scope>
    <source>
        <strain evidence="5">COL-18-3</strain>
    </source>
</reference>
<reference evidence="4" key="2">
    <citation type="submission" date="2017-01" db="EMBL/GenBank/DDBJ databases">
        <authorList>
            <person name="Mah S.A."/>
            <person name="Swanson W.J."/>
            <person name="Moy G.W."/>
            <person name="Vacquier V.D."/>
        </authorList>
    </citation>
    <scope>NUCLEOTIDE SEQUENCE [LARGE SCALE GENOMIC DNA]</scope>
    <source>
        <strain evidence="4">COL-18-3</strain>
    </source>
</reference>
<accession>A0A1R1PQE1</accession>
<dbReference type="EMBL" id="LSSK01000505">
    <property type="protein sequence ID" value="OMH83123.1"/>
    <property type="molecule type" value="Genomic_DNA"/>
</dbReference>
<organism evidence="4 5">
    <name type="scientific">Zancudomyces culisetae</name>
    <name type="common">Gut fungus</name>
    <name type="synonym">Smittium culisetae</name>
    <dbReference type="NCBI Taxonomy" id="1213189"/>
    <lineage>
        <taxon>Eukaryota</taxon>
        <taxon>Fungi</taxon>
        <taxon>Fungi incertae sedis</taxon>
        <taxon>Zoopagomycota</taxon>
        <taxon>Kickxellomycotina</taxon>
        <taxon>Harpellomycetes</taxon>
        <taxon>Harpellales</taxon>
        <taxon>Legeriomycetaceae</taxon>
        <taxon>Zancudomyces</taxon>
    </lineage>
</organism>
<evidence type="ECO:0000313" key="4">
    <source>
        <dbReference type="EMBL" id="OMH83123.1"/>
    </source>
</evidence>
<dbReference type="InterPro" id="IPR046757">
    <property type="entry name" value="YL1_N"/>
</dbReference>
<evidence type="ECO:0000313" key="5">
    <source>
        <dbReference type="Proteomes" id="UP000188320"/>
    </source>
</evidence>
<feature type="domain" description="Vps72/YL1 N-terminal" evidence="2">
    <location>
        <begin position="4"/>
        <end position="88"/>
    </location>
</feature>
<evidence type="ECO:0000313" key="3">
    <source>
        <dbReference type="EMBL" id="OMH78877.1"/>
    </source>
</evidence>